<dbReference type="GO" id="GO:0016020">
    <property type="term" value="C:membrane"/>
    <property type="evidence" value="ECO:0007669"/>
    <property type="project" value="InterPro"/>
</dbReference>
<feature type="transmembrane region" description="Helical" evidence="9">
    <location>
        <begin position="139"/>
        <end position="156"/>
    </location>
</feature>
<reference evidence="12 15" key="1">
    <citation type="submission" date="2021-01" db="EMBL/GenBank/DDBJ databases">
        <title>Sequencing the genomes of 1000 actinobacteria strains.</title>
        <authorList>
            <person name="Klenk H.-P."/>
        </authorList>
    </citation>
    <scope>NUCLEOTIDE SEQUENCE [LARGE SCALE GENOMIC DNA]</scope>
    <source>
        <strain evidence="12 15">DSM 44581</strain>
    </source>
</reference>
<evidence type="ECO:0000256" key="6">
    <source>
        <dbReference type="ARBA" id="ARBA00022777"/>
    </source>
</evidence>
<gene>
    <name evidence="13" type="ORF">J7S33_06100</name>
    <name evidence="12" type="ORF">JOE68_001165</name>
</gene>
<dbReference type="GO" id="GO:0005524">
    <property type="term" value="F:ATP binding"/>
    <property type="evidence" value="ECO:0007669"/>
    <property type="project" value="UniProtKB-KW"/>
</dbReference>
<dbReference type="EMBL" id="JAFBCL010000001">
    <property type="protein sequence ID" value="MBM7810300.1"/>
    <property type="molecule type" value="Genomic_DNA"/>
</dbReference>
<proteinExistence type="predicted"/>
<evidence type="ECO:0000313" key="14">
    <source>
        <dbReference type="Proteomes" id="UP000671828"/>
    </source>
</evidence>
<dbReference type="InterPro" id="IPR003594">
    <property type="entry name" value="HATPase_dom"/>
</dbReference>
<dbReference type="SUPFAM" id="SSF55874">
    <property type="entry name" value="ATPase domain of HSP90 chaperone/DNA topoisomerase II/histidine kinase"/>
    <property type="match status" value="1"/>
</dbReference>
<sequence>MGKLGPWVAPASDAVVAIVVVVLAFFRAPQVDALTWVVASLGGALLLRRRRPVAVLAVVVSVGAVVVVVGAGNDAVLLAIASALYPVVLSSARSGVVGAVAAVAVVAAAGAAVAAFPGLALVPVEEGAESFRTAPVTTLLYSAVLITGSWALAAAVRTRRRHAAELAELRTSQAVARERLHIARDIHDVVGHNLSLIAMKAAVANHLEAGGGGPDEREAALRSIEQVSRAALEDVRTVLGGLRDPSAPPGAGSLDRLVADARSAGVAVTADQADLARAPAAVRVSAYRIVQEALTNVRRHSRPPRCHLTTTLEPDRLLVSVVDEGAATAPARPGHGLLGMGERVALHGGSLRAGPAPGGGFAVHAALPFGEGARRAG</sequence>
<keyword evidence="7" id="KW-0067">ATP-binding</keyword>
<protein>
    <recommendedName>
        <fullName evidence="2">histidine kinase</fullName>
        <ecNumber evidence="2">2.7.13.3</ecNumber>
    </recommendedName>
</protein>
<feature type="transmembrane region" description="Helical" evidence="9">
    <location>
        <begin position="96"/>
        <end position="119"/>
    </location>
</feature>
<evidence type="ECO:0000259" key="11">
    <source>
        <dbReference type="Pfam" id="PF07730"/>
    </source>
</evidence>
<evidence type="ECO:0000256" key="3">
    <source>
        <dbReference type="ARBA" id="ARBA00022553"/>
    </source>
</evidence>
<evidence type="ECO:0000313" key="12">
    <source>
        <dbReference type="EMBL" id="MBM7810300.1"/>
    </source>
</evidence>
<keyword evidence="6 12" id="KW-0418">Kinase</keyword>
<evidence type="ECO:0000256" key="8">
    <source>
        <dbReference type="ARBA" id="ARBA00023012"/>
    </source>
</evidence>
<organism evidence="13 14">
    <name type="scientific">Saccharothrix algeriensis</name>
    <dbReference type="NCBI Taxonomy" id="173560"/>
    <lineage>
        <taxon>Bacteria</taxon>
        <taxon>Bacillati</taxon>
        <taxon>Actinomycetota</taxon>
        <taxon>Actinomycetes</taxon>
        <taxon>Pseudonocardiales</taxon>
        <taxon>Pseudonocardiaceae</taxon>
        <taxon>Saccharothrix</taxon>
    </lineage>
</organism>
<dbReference type="PANTHER" id="PTHR24421:SF10">
    <property type="entry name" value="NITRATE_NITRITE SENSOR PROTEIN NARQ"/>
    <property type="match status" value="1"/>
</dbReference>
<keyword evidence="15" id="KW-1185">Reference proteome</keyword>
<keyword evidence="3" id="KW-0597">Phosphoprotein</keyword>
<evidence type="ECO:0000256" key="9">
    <source>
        <dbReference type="SAM" id="Phobius"/>
    </source>
</evidence>
<dbReference type="Gene3D" id="3.30.565.10">
    <property type="entry name" value="Histidine kinase-like ATPase, C-terminal domain"/>
    <property type="match status" value="1"/>
</dbReference>
<feature type="transmembrane region" description="Helical" evidence="9">
    <location>
        <begin position="55"/>
        <end position="84"/>
    </location>
</feature>
<evidence type="ECO:0000259" key="10">
    <source>
        <dbReference type="Pfam" id="PF02518"/>
    </source>
</evidence>
<evidence type="ECO:0000256" key="5">
    <source>
        <dbReference type="ARBA" id="ARBA00022741"/>
    </source>
</evidence>
<dbReference type="EC" id="2.7.13.3" evidence="2"/>
<dbReference type="Pfam" id="PF02518">
    <property type="entry name" value="HATPase_c"/>
    <property type="match status" value="1"/>
</dbReference>
<evidence type="ECO:0000256" key="7">
    <source>
        <dbReference type="ARBA" id="ARBA00022840"/>
    </source>
</evidence>
<dbReference type="Gene3D" id="1.20.5.1930">
    <property type="match status" value="1"/>
</dbReference>
<dbReference type="PANTHER" id="PTHR24421">
    <property type="entry name" value="NITRATE/NITRITE SENSOR PROTEIN NARX-RELATED"/>
    <property type="match status" value="1"/>
</dbReference>
<keyword evidence="5" id="KW-0547">Nucleotide-binding</keyword>
<dbReference type="InterPro" id="IPR011712">
    <property type="entry name" value="Sig_transdc_His_kin_sub3_dim/P"/>
</dbReference>
<feature type="domain" description="Histidine kinase/HSP90-like ATPase" evidence="10">
    <location>
        <begin position="284"/>
        <end position="369"/>
    </location>
</feature>
<evidence type="ECO:0000256" key="1">
    <source>
        <dbReference type="ARBA" id="ARBA00000085"/>
    </source>
</evidence>
<keyword evidence="9" id="KW-1133">Transmembrane helix</keyword>
<comment type="catalytic activity">
    <reaction evidence="1">
        <text>ATP + protein L-histidine = ADP + protein N-phospho-L-histidine.</text>
        <dbReference type="EC" id="2.7.13.3"/>
    </reaction>
</comment>
<dbReference type="Pfam" id="PF07730">
    <property type="entry name" value="HisKA_3"/>
    <property type="match status" value="1"/>
</dbReference>
<dbReference type="CDD" id="cd16917">
    <property type="entry name" value="HATPase_UhpB-NarQ-NarX-like"/>
    <property type="match status" value="1"/>
</dbReference>
<evidence type="ECO:0000256" key="2">
    <source>
        <dbReference type="ARBA" id="ARBA00012438"/>
    </source>
</evidence>
<evidence type="ECO:0000313" key="13">
    <source>
        <dbReference type="EMBL" id="QTR04454.1"/>
    </source>
</evidence>
<accession>A0A8T8I389</accession>
<dbReference type="Proteomes" id="UP001195724">
    <property type="component" value="Unassembled WGS sequence"/>
</dbReference>
<dbReference type="AlphaFoldDB" id="A0A8T8I389"/>
<evidence type="ECO:0000256" key="4">
    <source>
        <dbReference type="ARBA" id="ARBA00022679"/>
    </source>
</evidence>
<dbReference type="GO" id="GO:0046983">
    <property type="term" value="F:protein dimerization activity"/>
    <property type="evidence" value="ECO:0007669"/>
    <property type="project" value="InterPro"/>
</dbReference>
<dbReference type="InterPro" id="IPR050482">
    <property type="entry name" value="Sensor_HK_TwoCompSys"/>
</dbReference>
<keyword evidence="4" id="KW-0808">Transferase</keyword>
<dbReference type="InterPro" id="IPR036890">
    <property type="entry name" value="HATPase_C_sf"/>
</dbReference>
<dbReference type="Proteomes" id="UP000671828">
    <property type="component" value="Chromosome"/>
</dbReference>
<dbReference type="RefSeq" id="WP_204841290.1">
    <property type="nucleotide sequence ID" value="NZ_JAFBCL010000001.1"/>
</dbReference>
<keyword evidence="9" id="KW-0812">Transmembrane</keyword>
<dbReference type="GO" id="GO:0000155">
    <property type="term" value="F:phosphorelay sensor kinase activity"/>
    <property type="evidence" value="ECO:0007669"/>
    <property type="project" value="InterPro"/>
</dbReference>
<keyword evidence="8" id="KW-0902">Two-component regulatory system</keyword>
<feature type="transmembrane region" description="Helical" evidence="9">
    <location>
        <begin position="6"/>
        <end position="26"/>
    </location>
</feature>
<dbReference type="EMBL" id="CP072788">
    <property type="protein sequence ID" value="QTR04454.1"/>
    <property type="molecule type" value="Genomic_DNA"/>
</dbReference>
<name>A0A8T8I389_9PSEU</name>
<keyword evidence="9" id="KW-0472">Membrane</keyword>
<feature type="domain" description="Signal transduction histidine kinase subgroup 3 dimerisation and phosphoacceptor" evidence="11">
    <location>
        <begin position="178"/>
        <end position="245"/>
    </location>
</feature>
<evidence type="ECO:0000313" key="15">
    <source>
        <dbReference type="Proteomes" id="UP001195724"/>
    </source>
</evidence>
<reference evidence="13" key="2">
    <citation type="submission" date="2021-04" db="EMBL/GenBank/DDBJ databases">
        <title>Saccharothrix algeriensis WGS.</title>
        <authorList>
            <person name="Stuskova K."/>
            <person name="Hakalova E."/>
            <person name="Tebbal A.B."/>
            <person name="Eichmeier A."/>
        </authorList>
    </citation>
    <scope>NUCLEOTIDE SEQUENCE</scope>
    <source>
        <strain evidence="13">NRRL B-24137</strain>
    </source>
</reference>